<dbReference type="Gene3D" id="3.40.50.1820">
    <property type="entry name" value="alpha/beta hydrolase"/>
    <property type="match status" value="1"/>
</dbReference>
<accession>A0A1H0EMX6</accession>
<proteinExistence type="inferred from homology"/>
<dbReference type="Pfam" id="PF00561">
    <property type="entry name" value="Abhydrolase_1"/>
    <property type="match status" value="1"/>
</dbReference>
<reference evidence="5" key="1">
    <citation type="submission" date="2016-10" db="EMBL/GenBank/DDBJ databases">
        <authorList>
            <person name="Varghese N."/>
            <person name="Submissions S."/>
        </authorList>
    </citation>
    <scope>NUCLEOTIDE SEQUENCE [LARGE SCALE GENOMIC DNA]</scope>
    <source>
        <strain evidence="5">JCM 21621</strain>
    </source>
</reference>
<dbReference type="AlphaFoldDB" id="A0A1H0EMX6"/>
<evidence type="ECO:0000256" key="2">
    <source>
        <dbReference type="ARBA" id="ARBA00038115"/>
    </source>
</evidence>
<evidence type="ECO:0000313" key="5">
    <source>
        <dbReference type="Proteomes" id="UP000242957"/>
    </source>
</evidence>
<dbReference type="InterPro" id="IPR050261">
    <property type="entry name" value="FrsA_esterase"/>
</dbReference>
<keyword evidence="4" id="KW-0645">Protease</keyword>
<feature type="domain" description="AB hydrolase-1" evidence="3">
    <location>
        <begin position="37"/>
        <end position="284"/>
    </location>
</feature>
<name>A0A1H0EMX6_9PSED</name>
<dbReference type="InterPro" id="IPR000073">
    <property type="entry name" value="AB_hydrolase_1"/>
</dbReference>
<dbReference type="PANTHER" id="PTHR22946:SF9">
    <property type="entry name" value="POLYKETIDE TRANSFERASE AF380"/>
    <property type="match status" value="1"/>
</dbReference>
<dbReference type="OrthoDB" id="9805123at2"/>
<protein>
    <submittedName>
        <fullName evidence="4">Serine aminopeptidase, S33</fullName>
    </submittedName>
</protein>
<evidence type="ECO:0000259" key="3">
    <source>
        <dbReference type="Pfam" id="PF00561"/>
    </source>
</evidence>
<dbReference type="STRING" id="198616.SAMN05216193_105243"/>
<keyword evidence="4" id="KW-0031">Aminopeptidase</keyword>
<dbReference type="PANTHER" id="PTHR22946">
    <property type="entry name" value="DIENELACTONE HYDROLASE DOMAIN-CONTAINING PROTEIN-RELATED"/>
    <property type="match status" value="1"/>
</dbReference>
<keyword evidence="5" id="KW-1185">Reference proteome</keyword>
<dbReference type="EMBL" id="FNIJ01000005">
    <property type="protein sequence ID" value="SDN83701.1"/>
    <property type="molecule type" value="Genomic_DNA"/>
</dbReference>
<evidence type="ECO:0000256" key="1">
    <source>
        <dbReference type="ARBA" id="ARBA00022801"/>
    </source>
</evidence>
<organism evidence="4 5">
    <name type="scientific">Pseudomonas jinjuensis</name>
    <dbReference type="NCBI Taxonomy" id="198616"/>
    <lineage>
        <taxon>Bacteria</taxon>
        <taxon>Pseudomonadati</taxon>
        <taxon>Pseudomonadota</taxon>
        <taxon>Gammaproteobacteria</taxon>
        <taxon>Pseudomonadales</taxon>
        <taxon>Pseudomonadaceae</taxon>
        <taxon>Pseudomonas</taxon>
    </lineage>
</organism>
<dbReference type="GO" id="GO:0052689">
    <property type="term" value="F:carboxylic ester hydrolase activity"/>
    <property type="evidence" value="ECO:0007669"/>
    <property type="project" value="UniProtKB-ARBA"/>
</dbReference>
<dbReference type="SUPFAM" id="SSF53474">
    <property type="entry name" value="alpha/beta-Hydrolases"/>
    <property type="match status" value="1"/>
</dbReference>
<evidence type="ECO:0000313" key="4">
    <source>
        <dbReference type="EMBL" id="SDN83701.1"/>
    </source>
</evidence>
<dbReference type="InterPro" id="IPR029058">
    <property type="entry name" value="AB_hydrolase_fold"/>
</dbReference>
<dbReference type="GO" id="GO:0004177">
    <property type="term" value="F:aminopeptidase activity"/>
    <property type="evidence" value="ECO:0007669"/>
    <property type="project" value="UniProtKB-KW"/>
</dbReference>
<dbReference type="Proteomes" id="UP000242957">
    <property type="component" value="Unassembled WGS sequence"/>
</dbReference>
<gene>
    <name evidence="4" type="ORF">SAMN05216193_105243</name>
</gene>
<keyword evidence="1" id="KW-0378">Hydrolase</keyword>
<sequence length="317" mass="34276">MKSPRFKRMNVSFASQETQCRAWFYHPADAGSEALPCIVMAHGLGGTRASGLAPFAERFVAEGYRVLVFDYRYFGDSGGKPRQLLTVANQLADWRAAIAFARCQGGVDPARIALWGTSFSGGHVTSIAARDHRIAAVVAQNPMMDGLASVGMFLGYAGLGNLLQLSALGLVDQLHGLIGKDPLLIPVVGRHGDFAALSSPEAWDGYQAIATSGWRNQMSARFALTLSLYRPITLAKQLRCPILVQACMEDSVVSPKAAVRVAELANKGELRRYEGMGHFAVYVGAGFETAVTDQIAFFRRTLGGTPSFRDNRDTDGR</sequence>
<comment type="similarity">
    <text evidence="2">Belongs to the AB hydrolase superfamily. FUS2 hydrolase family.</text>
</comment>